<dbReference type="InterPro" id="IPR000070">
    <property type="entry name" value="Pectinesterase_cat"/>
</dbReference>
<evidence type="ECO:0000256" key="5">
    <source>
        <dbReference type="ARBA" id="ARBA00022512"/>
    </source>
</evidence>
<evidence type="ECO:0000256" key="9">
    <source>
        <dbReference type="ARBA" id="ARBA00047928"/>
    </source>
</evidence>
<keyword evidence="8" id="KW-0325">Glycoprotein</keyword>
<feature type="signal peptide" evidence="12">
    <location>
        <begin position="1"/>
        <end position="25"/>
    </location>
</feature>
<evidence type="ECO:0000256" key="2">
    <source>
        <dbReference type="ARBA" id="ARBA00005184"/>
    </source>
</evidence>
<evidence type="ECO:0000256" key="10">
    <source>
        <dbReference type="ARBA" id="ARBA00057335"/>
    </source>
</evidence>
<dbReference type="FunFam" id="2.160.20.10:FF:000013">
    <property type="entry name" value="Pectinesterase"/>
    <property type="match status" value="1"/>
</dbReference>
<dbReference type="EMBL" id="KK914782">
    <property type="protein sequence ID" value="KDP28280.1"/>
    <property type="molecule type" value="Genomic_DNA"/>
</dbReference>
<comment type="catalytic activity">
    <reaction evidence="9 12">
        <text>[(1-&gt;4)-alpha-D-galacturonosyl methyl ester](n) + n H2O = [(1-&gt;4)-alpha-D-galacturonosyl](n) + n methanol + n H(+)</text>
        <dbReference type="Rhea" id="RHEA:22380"/>
        <dbReference type="Rhea" id="RHEA-COMP:14570"/>
        <dbReference type="Rhea" id="RHEA-COMP:14573"/>
        <dbReference type="ChEBI" id="CHEBI:15377"/>
        <dbReference type="ChEBI" id="CHEBI:15378"/>
        <dbReference type="ChEBI" id="CHEBI:17790"/>
        <dbReference type="ChEBI" id="CHEBI:140522"/>
        <dbReference type="ChEBI" id="CHEBI:140523"/>
        <dbReference type="EC" id="3.1.1.11"/>
    </reaction>
</comment>
<dbReference type="InterPro" id="IPR012334">
    <property type="entry name" value="Pectin_lyas_fold"/>
</dbReference>
<gene>
    <name evidence="14" type="ORF">JCGZ_14051</name>
</gene>
<evidence type="ECO:0000313" key="15">
    <source>
        <dbReference type="Proteomes" id="UP000027138"/>
    </source>
</evidence>
<dbReference type="PANTHER" id="PTHR31321:SF134">
    <property type="entry name" value="PECTINESTERASE"/>
    <property type="match status" value="1"/>
</dbReference>
<evidence type="ECO:0000256" key="3">
    <source>
        <dbReference type="ARBA" id="ARBA00008891"/>
    </source>
</evidence>
<evidence type="ECO:0000259" key="13">
    <source>
        <dbReference type="Pfam" id="PF01095"/>
    </source>
</evidence>
<dbReference type="GO" id="GO:0045490">
    <property type="term" value="P:pectin catabolic process"/>
    <property type="evidence" value="ECO:0007669"/>
    <property type="project" value="UniProtKB-UniRule"/>
</dbReference>
<protein>
    <recommendedName>
        <fullName evidence="4 12">Pectinesterase</fullName>
        <ecNumber evidence="4 12">3.1.1.11</ecNumber>
    </recommendedName>
</protein>
<name>A0A067K7P8_JATCU</name>
<feature type="active site" evidence="11">
    <location>
        <position position="189"/>
    </location>
</feature>
<dbReference type="EC" id="3.1.1.11" evidence="4 12"/>
<comment type="pathway">
    <text evidence="2 12">Glycan metabolism; pectin degradation; 2-dehydro-3-deoxy-D-gluconate from pectin: step 1/5.</text>
</comment>
<dbReference type="InterPro" id="IPR033131">
    <property type="entry name" value="Pectinesterase_Asp_AS"/>
</dbReference>
<keyword evidence="5" id="KW-0134">Cell wall</keyword>
<keyword evidence="7 12" id="KW-0063">Aspartyl esterase</keyword>
<sequence>MKNLPSFLFAVLLFALLHCWSGSEASDCQYSKNHVAYTITVDKSGKGNFSSVQSAINHIPERNTRWIRIRISSGKYNEKVTVPARKPCIVFEGAGRHLTSIEWGDHQDTSTSATFTSNPDNIVAKGITFKNTYNWGKAKITNWRQAVSARLKGDKYAFYDCAFLGLQDTLWDENGLHYFRGCYIEGAVDFIFGKAQSIYEECVISVNIGKYEKESKGSITAQKKEWPEYKSGFVFKNCVINGTGKAILGRAWGPYSTVIIYNSFLSEVVDPKGWDAWEYYGHEANLTYVEANNNGEGANTSMRVSWLKKLSSNELNKFLDISFINGNEWLDKIPTSFN</sequence>
<dbReference type="SUPFAM" id="SSF51126">
    <property type="entry name" value="Pectin lyase-like"/>
    <property type="match status" value="1"/>
</dbReference>
<evidence type="ECO:0000256" key="11">
    <source>
        <dbReference type="PROSITE-ProRule" id="PRU10040"/>
    </source>
</evidence>
<dbReference type="UniPathway" id="UPA00545">
    <property type="reaction ID" value="UER00823"/>
</dbReference>
<dbReference type="InterPro" id="IPR011050">
    <property type="entry name" value="Pectin_lyase_fold/virulence"/>
</dbReference>
<evidence type="ECO:0000256" key="1">
    <source>
        <dbReference type="ARBA" id="ARBA00004191"/>
    </source>
</evidence>
<reference evidence="14 15" key="1">
    <citation type="journal article" date="2014" name="PLoS ONE">
        <title>Global Analysis of Gene Expression Profiles in Physic Nut (Jatropha curcas L.) Seedlings Exposed to Salt Stress.</title>
        <authorList>
            <person name="Zhang L."/>
            <person name="Zhang C."/>
            <person name="Wu P."/>
            <person name="Chen Y."/>
            <person name="Li M."/>
            <person name="Jiang H."/>
            <person name="Wu G."/>
        </authorList>
    </citation>
    <scope>NUCLEOTIDE SEQUENCE [LARGE SCALE GENOMIC DNA]</scope>
    <source>
        <strain evidence="15">cv. GZQX0401</strain>
        <tissue evidence="14">Young leaves</tissue>
    </source>
</reference>
<dbReference type="STRING" id="180498.A0A067K7P8"/>
<dbReference type="Proteomes" id="UP000027138">
    <property type="component" value="Unassembled WGS sequence"/>
</dbReference>
<keyword evidence="12" id="KW-0732">Signal</keyword>
<dbReference type="Pfam" id="PF01095">
    <property type="entry name" value="Pectinesterase"/>
    <property type="match status" value="1"/>
</dbReference>
<dbReference type="Gene3D" id="2.160.20.10">
    <property type="entry name" value="Single-stranded right-handed beta-helix, Pectin lyase-like"/>
    <property type="match status" value="1"/>
</dbReference>
<dbReference type="GO" id="GO:0042545">
    <property type="term" value="P:cell wall modification"/>
    <property type="evidence" value="ECO:0007669"/>
    <property type="project" value="UniProtKB-UniRule"/>
</dbReference>
<keyword evidence="5" id="KW-0964">Secreted</keyword>
<evidence type="ECO:0000313" key="14">
    <source>
        <dbReference type="EMBL" id="KDP28280.1"/>
    </source>
</evidence>
<feature type="chain" id="PRO_5005103412" description="Pectinesterase" evidence="12">
    <location>
        <begin position="26"/>
        <end position="338"/>
    </location>
</feature>
<proteinExistence type="inferred from homology"/>
<organism evidence="14 15">
    <name type="scientific">Jatropha curcas</name>
    <name type="common">Barbados nut</name>
    <dbReference type="NCBI Taxonomy" id="180498"/>
    <lineage>
        <taxon>Eukaryota</taxon>
        <taxon>Viridiplantae</taxon>
        <taxon>Streptophyta</taxon>
        <taxon>Embryophyta</taxon>
        <taxon>Tracheophyta</taxon>
        <taxon>Spermatophyta</taxon>
        <taxon>Magnoliopsida</taxon>
        <taxon>eudicotyledons</taxon>
        <taxon>Gunneridae</taxon>
        <taxon>Pentapetalae</taxon>
        <taxon>rosids</taxon>
        <taxon>fabids</taxon>
        <taxon>Malpighiales</taxon>
        <taxon>Euphorbiaceae</taxon>
        <taxon>Crotonoideae</taxon>
        <taxon>Jatropheae</taxon>
        <taxon>Jatropha</taxon>
    </lineage>
</organism>
<keyword evidence="6 12" id="KW-0378">Hydrolase</keyword>
<dbReference type="OrthoDB" id="2019149at2759"/>
<comment type="function">
    <text evidence="10">Acts in the modification of cell walls via demethylesterification of cell wall pectin.</text>
</comment>
<evidence type="ECO:0000256" key="8">
    <source>
        <dbReference type="ARBA" id="ARBA00023180"/>
    </source>
</evidence>
<evidence type="ECO:0000256" key="4">
    <source>
        <dbReference type="ARBA" id="ARBA00013229"/>
    </source>
</evidence>
<evidence type="ECO:0000256" key="7">
    <source>
        <dbReference type="ARBA" id="ARBA00023085"/>
    </source>
</evidence>
<evidence type="ECO:0000256" key="6">
    <source>
        <dbReference type="ARBA" id="ARBA00022801"/>
    </source>
</evidence>
<dbReference type="AlphaFoldDB" id="A0A067K7P8"/>
<dbReference type="PANTHER" id="PTHR31321">
    <property type="entry name" value="ACYL-COA THIOESTER HYDROLASE YBHC-RELATED"/>
    <property type="match status" value="1"/>
</dbReference>
<accession>A0A067K7P8</accession>
<dbReference type="PROSITE" id="PS00503">
    <property type="entry name" value="PECTINESTERASE_2"/>
    <property type="match status" value="1"/>
</dbReference>
<evidence type="ECO:0000256" key="12">
    <source>
        <dbReference type="RuleBase" id="RU000589"/>
    </source>
</evidence>
<feature type="domain" description="Pectinesterase catalytic" evidence="13">
    <location>
        <begin position="39"/>
        <end position="327"/>
    </location>
</feature>
<comment type="subcellular location">
    <subcellularLocation>
        <location evidence="1">Secreted</location>
        <location evidence="1">Cell wall</location>
    </subcellularLocation>
</comment>
<keyword evidence="15" id="KW-1185">Reference proteome</keyword>
<comment type="similarity">
    <text evidence="3">Belongs to the pectinesterase family.</text>
</comment>
<dbReference type="GO" id="GO:0030599">
    <property type="term" value="F:pectinesterase activity"/>
    <property type="evidence" value="ECO:0007669"/>
    <property type="project" value="UniProtKB-UniRule"/>
</dbReference>